<dbReference type="InterPro" id="IPR023346">
    <property type="entry name" value="Lysozyme-like_dom_sf"/>
</dbReference>
<dbReference type="CDD" id="cd13401">
    <property type="entry name" value="Slt70-like"/>
    <property type="match status" value="1"/>
</dbReference>
<keyword evidence="3 4" id="KW-0732">Signal</keyword>
<feature type="domain" description="Transglycosylase SLT" evidence="5">
    <location>
        <begin position="541"/>
        <end position="652"/>
    </location>
</feature>
<protein>
    <submittedName>
        <fullName evidence="6">Soluble lytic murein transglycosylase</fullName>
    </submittedName>
</protein>
<dbReference type="OrthoDB" id="9815002at2"/>
<dbReference type="AlphaFoldDB" id="A0A1I3N3R5"/>
<evidence type="ECO:0000313" key="7">
    <source>
        <dbReference type="Proteomes" id="UP000242763"/>
    </source>
</evidence>
<feature type="signal peptide" evidence="4">
    <location>
        <begin position="1"/>
        <end position="25"/>
    </location>
</feature>
<dbReference type="PANTHER" id="PTHR37423:SF2">
    <property type="entry name" value="MEMBRANE-BOUND LYTIC MUREIN TRANSGLYCOSYLASE C"/>
    <property type="match status" value="1"/>
</dbReference>
<dbReference type="SUPFAM" id="SSF53955">
    <property type="entry name" value="Lysozyme-like"/>
    <property type="match status" value="1"/>
</dbReference>
<evidence type="ECO:0000313" key="6">
    <source>
        <dbReference type="EMBL" id="SFJ03670.1"/>
    </source>
</evidence>
<evidence type="ECO:0000259" key="5">
    <source>
        <dbReference type="Pfam" id="PF01464"/>
    </source>
</evidence>
<feature type="chain" id="PRO_5017470355" evidence="4">
    <location>
        <begin position="26"/>
        <end position="702"/>
    </location>
</feature>
<evidence type="ECO:0000256" key="1">
    <source>
        <dbReference type="ARBA" id="ARBA00007734"/>
    </source>
</evidence>
<keyword evidence="7" id="KW-1185">Reference proteome</keyword>
<dbReference type="InterPro" id="IPR008939">
    <property type="entry name" value="Lytic_TGlycosylase_superhlx_U"/>
</dbReference>
<dbReference type="Gene3D" id="1.10.530.10">
    <property type="match status" value="1"/>
</dbReference>
<dbReference type="Pfam" id="PF01464">
    <property type="entry name" value="SLT"/>
    <property type="match status" value="1"/>
</dbReference>
<dbReference type="InterPro" id="IPR008258">
    <property type="entry name" value="Transglycosylase_SLT_dom_1"/>
</dbReference>
<dbReference type="EMBL" id="FORF01000010">
    <property type="protein sequence ID" value="SFJ03670.1"/>
    <property type="molecule type" value="Genomic_DNA"/>
</dbReference>
<comment type="similarity">
    <text evidence="1">Belongs to the transglycosylase Slt family.</text>
</comment>
<dbReference type="GO" id="GO:0004553">
    <property type="term" value="F:hydrolase activity, hydrolyzing O-glycosyl compounds"/>
    <property type="evidence" value="ECO:0007669"/>
    <property type="project" value="InterPro"/>
</dbReference>
<dbReference type="PANTHER" id="PTHR37423">
    <property type="entry name" value="SOLUBLE LYTIC MUREIN TRANSGLYCOSYLASE-RELATED"/>
    <property type="match status" value="1"/>
</dbReference>
<dbReference type="STRING" id="1121003.SAMN03080618_01932"/>
<organism evidence="6 7">
    <name type="scientific">Aquamicrobium aerolatum DSM 21857</name>
    <dbReference type="NCBI Taxonomy" id="1121003"/>
    <lineage>
        <taxon>Bacteria</taxon>
        <taxon>Pseudomonadati</taxon>
        <taxon>Pseudomonadota</taxon>
        <taxon>Alphaproteobacteria</taxon>
        <taxon>Hyphomicrobiales</taxon>
        <taxon>Phyllobacteriaceae</taxon>
        <taxon>Aerobium</taxon>
    </lineage>
</organism>
<dbReference type="GO" id="GO:0042597">
    <property type="term" value="C:periplasmic space"/>
    <property type="evidence" value="ECO:0007669"/>
    <property type="project" value="InterPro"/>
</dbReference>
<dbReference type="Gene3D" id="1.25.20.10">
    <property type="entry name" value="Bacterial muramidases"/>
    <property type="match status" value="1"/>
</dbReference>
<dbReference type="SUPFAM" id="SSF48435">
    <property type="entry name" value="Bacterial muramidases"/>
    <property type="match status" value="1"/>
</dbReference>
<name>A0A1I3N3R5_9HYPH</name>
<gene>
    <name evidence="6" type="ORF">SAMN03080618_01932</name>
</gene>
<dbReference type="Proteomes" id="UP000242763">
    <property type="component" value="Unassembled WGS sequence"/>
</dbReference>
<dbReference type="RefSeq" id="WP_091521527.1">
    <property type="nucleotide sequence ID" value="NZ_FORF01000010.1"/>
</dbReference>
<evidence type="ECO:0000256" key="4">
    <source>
        <dbReference type="SAM" id="SignalP"/>
    </source>
</evidence>
<reference evidence="7" key="1">
    <citation type="submission" date="2016-10" db="EMBL/GenBank/DDBJ databases">
        <authorList>
            <person name="Varghese N."/>
            <person name="Submissions S."/>
        </authorList>
    </citation>
    <scope>NUCLEOTIDE SEQUENCE [LARGE SCALE GENOMIC DNA]</scope>
    <source>
        <strain evidence="7">DSM 21857</strain>
    </source>
</reference>
<proteinExistence type="inferred from homology"/>
<evidence type="ECO:0000256" key="2">
    <source>
        <dbReference type="ARBA" id="ARBA00009387"/>
    </source>
</evidence>
<accession>A0A1I3N3R5</accession>
<comment type="similarity">
    <text evidence="2">Belongs to the virb1 family.</text>
</comment>
<evidence type="ECO:0000256" key="3">
    <source>
        <dbReference type="ARBA" id="ARBA00022729"/>
    </source>
</evidence>
<sequence>MVGNTRARASLAGLTLLLAPNLAFGDVALPGNGPIPFERPNASTRTLAIDKAIKTGSVSAFAAPSMAANPMNLITGGSIAQLKNGLDAVASGNISRARQVRDSLSRNSLDRHILTWSIATSGNDAVSSGEIAEAASVLAGWPGMATLRANSERAMLKENVGPRVALSAFGNTKPQTIQGAIILARSHAAVGNPQAARAVLSPFWRTARLEAAEEQAIIREFGKIIPTADHRFRMERMLYSDRLSSADRVAGLAGARELAKAFAAVTRNEKNANSLLNAVPKAQRGAAFLFAQARQLRRNEKHREAAAVMLKAPKDAASLVDPDQWWVERRVLSRELLDLGDASTAYKLAAAHAAESPSMAVDAEFHAGWYALRGAGDARTGARHFARIAEIADGPISLSRAYYWLGRAAEAGGPGNARQYYERAANYGTAFYGQLAAEKLGRKTIPAGFPAPSDADRRNFESRQAVQAIRRLEQAGHARRADSLYRGMAQELTNVGELALLAVMAERQGNHFLALRVGKWAASRGLNVGALAHPLGAIPANANINGAGKALAYSIARQESEFNIAAKSGVGALGLLQLMPGTAKDMARKAGLSYSPARLTTDAAYNATLGSHYLDEQLSRFNGSYILTFAGYNAGPRRAQQWIERYGDPRGKNIDAVVDWIERIPFTETRTYVQRVMENYQVYKMRLTGQIDITTDLIHGRR</sequence>